<dbReference type="InterPro" id="IPR023210">
    <property type="entry name" value="NADP_OxRdtase_dom"/>
</dbReference>
<proteinExistence type="predicted"/>
<dbReference type="PANTHER" id="PTHR43364:SF6">
    <property type="entry name" value="OXIDOREDUCTASE-RELATED"/>
    <property type="match status" value="1"/>
</dbReference>
<dbReference type="Pfam" id="PF00248">
    <property type="entry name" value="Aldo_ket_red"/>
    <property type="match status" value="1"/>
</dbReference>
<accession>A0A938YIT9</accession>
<evidence type="ECO:0000259" key="2">
    <source>
        <dbReference type="Pfam" id="PF00248"/>
    </source>
</evidence>
<dbReference type="RefSeq" id="WP_205255649.1">
    <property type="nucleotide sequence ID" value="NZ_BAAAPV010000002.1"/>
</dbReference>
<feature type="domain" description="NADP-dependent oxidoreductase" evidence="2">
    <location>
        <begin position="14"/>
        <end position="310"/>
    </location>
</feature>
<reference evidence="3" key="1">
    <citation type="submission" date="2021-01" db="EMBL/GenBank/DDBJ databases">
        <title>KCTC 19127 draft genome.</title>
        <authorList>
            <person name="An D."/>
        </authorList>
    </citation>
    <scope>NUCLEOTIDE SEQUENCE</scope>
    <source>
        <strain evidence="3">KCTC 19127</strain>
    </source>
</reference>
<evidence type="ECO:0000313" key="3">
    <source>
        <dbReference type="EMBL" id="MBM9475533.1"/>
    </source>
</evidence>
<evidence type="ECO:0000256" key="1">
    <source>
        <dbReference type="ARBA" id="ARBA00023002"/>
    </source>
</evidence>
<dbReference type="EMBL" id="JAERWL010000005">
    <property type="protein sequence ID" value="MBM9475533.1"/>
    <property type="molecule type" value="Genomic_DNA"/>
</dbReference>
<dbReference type="Gene3D" id="3.20.20.100">
    <property type="entry name" value="NADP-dependent oxidoreductase domain"/>
    <property type="match status" value="1"/>
</dbReference>
<gene>
    <name evidence="3" type="ORF">JL107_03650</name>
</gene>
<dbReference type="SUPFAM" id="SSF51430">
    <property type="entry name" value="NAD(P)-linked oxidoreductase"/>
    <property type="match status" value="1"/>
</dbReference>
<dbReference type="GO" id="GO:0016491">
    <property type="term" value="F:oxidoreductase activity"/>
    <property type="evidence" value="ECO:0007669"/>
    <property type="project" value="UniProtKB-KW"/>
</dbReference>
<keyword evidence="1" id="KW-0560">Oxidoreductase</keyword>
<dbReference type="InterPro" id="IPR036812">
    <property type="entry name" value="NAD(P)_OxRdtase_dom_sf"/>
</dbReference>
<dbReference type="Proteomes" id="UP000663801">
    <property type="component" value="Unassembled WGS sequence"/>
</dbReference>
<keyword evidence="4" id="KW-1185">Reference proteome</keyword>
<organism evidence="3 4">
    <name type="scientific">Nakamurella flavida</name>
    <dbReference type="NCBI Taxonomy" id="363630"/>
    <lineage>
        <taxon>Bacteria</taxon>
        <taxon>Bacillati</taxon>
        <taxon>Actinomycetota</taxon>
        <taxon>Actinomycetes</taxon>
        <taxon>Nakamurellales</taxon>
        <taxon>Nakamurellaceae</taxon>
        <taxon>Nakamurella</taxon>
    </lineage>
</organism>
<name>A0A938YIT9_9ACTN</name>
<dbReference type="InterPro" id="IPR050523">
    <property type="entry name" value="AKR_Detox_Biosynth"/>
</dbReference>
<dbReference type="AlphaFoldDB" id="A0A938YIT9"/>
<sequence>MPTIGRTDLDVFPLSLGGNVFGWTSDEQTSFEVLDAFVEGGGNFIDTADVYSAWIEGNSGGESETIIGNWMASRGNRDAIVLATKVGSLETAKGLSRSTIRRAVQDSLRRLQTDRIDLYWAHRDDPATPQEETVAAFDELVREGTVRVVGASNYSADRLSSALQIARDTGAARFEALQPEYNLVVRKEFEADLLPVVAEHGLSTVPYYALASGFLTGKYRDASADDSSPRAGQARSFLDDRGRGVLAELDAIAAAHDTSVTAVSLAWLAAQPTVLAPIASARIAQQVPDLLAGGRLTLTDDEIARLTAASE</sequence>
<dbReference type="PANTHER" id="PTHR43364">
    <property type="entry name" value="NADH-SPECIFIC METHYLGLYOXAL REDUCTASE-RELATED"/>
    <property type="match status" value="1"/>
</dbReference>
<evidence type="ECO:0000313" key="4">
    <source>
        <dbReference type="Proteomes" id="UP000663801"/>
    </source>
</evidence>
<dbReference type="GO" id="GO:0005829">
    <property type="term" value="C:cytosol"/>
    <property type="evidence" value="ECO:0007669"/>
    <property type="project" value="TreeGrafter"/>
</dbReference>
<dbReference type="CDD" id="cd19081">
    <property type="entry name" value="AKR_AKR9C1"/>
    <property type="match status" value="1"/>
</dbReference>
<protein>
    <submittedName>
        <fullName evidence="3">Aldo/keto reductase</fullName>
    </submittedName>
</protein>
<comment type="caution">
    <text evidence="3">The sequence shown here is derived from an EMBL/GenBank/DDBJ whole genome shotgun (WGS) entry which is preliminary data.</text>
</comment>
<dbReference type="FunFam" id="3.20.20.100:FF:000004">
    <property type="entry name" value="Oxidoreductase, aldo/keto reductase"/>
    <property type="match status" value="1"/>
</dbReference>